<sequence>MLVHGDMERTEEIARVRSAIHRDLATYTGLEPGLRRHSLLIHATIRAGELAQGLADAAFETTGIDGISSERQATGRLLLMLGLVAVRSWRSGFADDLVGCQDIAWDIAGAAVELDLSENERAALAERVGRQAKRENSMDLLRVLEPCYVGFQLGLWT</sequence>
<dbReference type="RefSeq" id="WP_188408882.1">
    <property type="nucleotide sequence ID" value="NZ_BMCP01000001.1"/>
</dbReference>
<evidence type="ECO:0000313" key="2">
    <source>
        <dbReference type="Proteomes" id="UP000602745"/>
    </source>
</evidence>
<dbReference type="AlphaFoldDB" id="A0A8J2YGR0"/>
<accession>A0A8J2YGR0</accession>
<dbReference type="Proteomes" id="UP000602745">
    <property type="component" value="Unassembled WGS sequence"/>
</dbReference>
<gene>
    <name evidence="1" type="ORF">GCM10007276_13340</name>
</gene>
<reference evidence="1" key="1">
    <citation type="journal article" date="2014" name="Int. J. Syst. Evol. Microbiol.">
        <title>Complete genome sequence of Corynebacterium casei LMG S-19264T (=DSM 44701T), isolated from a smear-ripened cheese.</title>
        <authorList>
            <consortium name="US DOE Joint Genome Institute (JGI-PGF)"/>
            <person name="Walter F."/>
            <person name="Albersmeier A."/>
            <person name="Kalinowski J."/>
            <person name="Ruckert C."/>
        </authorList>
    </citation>
    <scope>NUCLEOTIDE SEQUENCE</scope>
    <source>
        <strain evidence="1">CCM 7684</strain>
    </source>
</reference>
<proteinExistence type="predicted"/>
<organism evidence="1 2">
    <name type="scientific">Agaricicola taiwanensis</name>
    <dbReference type="NCBI Taxonomy" id="591372"/>
    <lineage>
        <taxon>Bacteria</taxon>
        <taxon>Pseudomonadati</taxon>
        <taxon>Pseudomonadota</taxon>
        <taxon>Alphaproteobacteria</taxon>
        <taxon>Rhodobacterales</taxon>
        <taxon>Paracoccaceae</taxon>
        <taxon>Agaricicola</taxon>
    </lineage>
</organism>
<reference evidence="1" key="2">
    <citation type="submission" date="2020-09" db="EMBL/GenBank/DDBJ databases">
        <authorList>
            <person name="Sun Q."/>
            <person name="Sedlacek I."/>
        </authorList>
    </citation>
    <scope>NUCLEOTIDE SEQUENCE</scope>
    <source>
        <strain evidence="1">CCM 7684</strain>
    </source>
</reference>
<name>A0A8J2YGR0_9RHOB</name>
<dbReference type="EMBL" id="BMCP01000001">
    <property type="protein sequence ID" value="GGE37235.1"/>
    <property type="molecule type" value="Genomic_DNA"/>
</dbReference>
<keyword evidence="2" id="KW-1185">Reference proteome</keyword>
<protein>
    <submittedName>
        <fullName evidence="1">Uncharacterized protein</fullName>
    </submittedName>
</protein>
<comment type="caution">
    <text evidence="1">The sequence shown here is derived from an EMBL/GenBank/DDBJ whole genome shotgun (WGS) entry which is preliminary data.</text>
</comment>
<evidence type="ECO:0000313" key="1">
    <source>
        <dbReference type="EMBL" id="GGE37235.1"/>
    </source>
</evidence>